<feature type="domain" description="ORC6 first cyclin-like" evidence="6">
    <location>
        <begin position="72"/>
        <end position="136"/>
    </location>
</feature>
<name>A0ABQ9JE58_9CUCU</name>
<evidence type="ECO:0000256" key="2">
    <source>
        <dbReference type="ARBA" id="ARBA00010840"/>
    </source>
</evidence>
<dbReference type="Proteomes" id="UP001162164">
    <property type="component" value="Unassembled WGS sequence"/>
</dbReference>
<proteinExistence type="inferred from homology"/>
<protein>
    <submittedName>
        <fullName evidence="8">Uncharacterized protein</fullName>
    </submittedName>
</protein>
<evidence type="ECO:0000256" key="1">
    <source>
        <dbReference type="ARBA" id="ARBA00004123"/>
    </source>
</evidence>
<evidence type="ECO:0000313" key="8">
    <source>
        <dbReference type="EMBL" id="KAJ8976227.1"/>
    </source>
</evidence>
<evidence type="ECO:0000313" key="9">
    <source>
        <dbReference type="Proteomes" id="UP001162164"/>
    </source>
</evidence>
<sequence>MGSAATNEMVNDGVFDHDRDGTLKFVGDMFNGNLGFAVVVCPEYQIYLLIKMSNEHKIGKITCERLGIKDNLIIKKAEEFLRLFQSKGSVVKSLNETAKIILCLDLAATSVGSSFDQETAVKLSGLKKSSVPEQLTYYRKNKPLTVSELCVQFGDTYVKDLAEEILKKYMSNNVKAKDVGHPQYIAAAVFIQPADNQIEVGEIPKENEIEPYEVWKKRILYEAYAVLQKEENMQE</sequence>
<evidence type="ECO:0000256" key="3">
    <source>
        <dbReference type="ARBA" id="ARBA00022705"/>
    </source>
</evidence>
<dbReference type="Gene3D" id="1.10.472.10">
    <property type="entry name" value="Cyclin-like"/>
    <property type="match status" value="1"/>
</dbReference>
<keyword evidence="4" id="KW-0238">DNA-binding</keyword>
<dbReference type="InterPro" id="IPR020529">
    <property type="entry name" value="ORC6_met/pln"/>
</dbReference>
<dbReference type="Pfam" id="PF21913">
    <property type="entry name" value="ORC6_2nd"/>
    <property type="match status" value="1"/>
</dbReference>
<comment type="caution">
    <text evidence="8">The sequence shown here is derived from an EMBL/GenBank/DDBJ whole genome shotgun (WGS) entry which is preliminary data.</text>
</comment>
<dbReference type="PANTHER" id="PTHR13394:SF0">
    <property type="entry name" value="ORIGIN RECOGNITION COMPLEX SUBUNIT 6"/>
    <property type="match status" value="1"/>
</dbReference>
<evidence type="ECO:0000259" key="7">
    <source>
        <dbReference type="Pfam" id="PF21913"/>
    </source>
</evidence>
<dbReference type="InterPro" id="IPR008721">
    <property type="entry name" value="ORC6_cyclin_first"/>
</dbReference>
<gene>
    <name evidence="8" type="ORF">NQ317_013619</name>
</gene>
<comment type="subcellular location">
    <subcellularLocation>
        <location evidence="1">Nucleus</location>
    </subcellularLocation>
</comment>
<accession>A0ABQ9JE58</accession>
<organism evidence="8 9">
    <name type="scientific">Molorchus minor</name>
    <dbReference type="NCBI Taxonomy" id="1323400"/>
    <lineage>
        <taxon>Eukaryota</taxon>
        <taxon>Metazoa</taxon>
        <taxon>Ecdysozoa</taxon>
        <taxon>Arthropoda</taxon>
        <taxon>Hexapoda</taxon>
        <taxon>Insecta</taxon>
        <taxon>Pterygota</taxon>
        <taxon>Neoptera</taxon>
        <taxon>Endopterygota</taxon>
        <taxon>Coleoptera</taxon>
        <taxon>Polyphaga</taxon>
        <taxon>Cucujiformia</taxon>
        <taxon>Chrysomeloidea</taxon>
        <taxon>Cerambycidae</taxon>
        <taxon>Lamiinae</taxon>
        <taxon>Monochamini</taxon>
        <taxon>Molorchus</taxon>
    </lineage>
</organism>
<evidence type="ECO:0000259" key="6">
    <source>
        <dbReference type="Pfam" id="PF05460"/>
    </source>
</evidence>
<dbReference type="PANTHER" id="PTHR13394">
    <property type="entry name" value="ORIGIN RECOGNITION COMPLEX SUBUNIT 6"/>
    <property type="match status" value="1"/>
</dbReference>
<evidence type="ECO:0000256" key="4">
    <source>
        <dbReference type="ARBA" id="ARBA00023125"/>
    </source>
</evidence>
<keyword evidence="9" id="KW-1185">Reference proteome</keyword>
<dbReference type="EMBL" id="JAPWTJ010000709">
    <property type="protein sequence ID" value="KAJ8976227.1"/>
    <property type="molecule type" value="Genomic_DNA"/>
</dbReference>
<evidence type="ECO:0000256" key="5">
    <source>
        <dbReference type="ARBA" id="ARBA00023242"/>
    </source>
</evidence>
<dbReference type="InterPro" id="IPR054113">
    <property type="entry name" value="ORC6_cyclin-like_2nd"/>
</dbReference>
<keyword evidence="5" id="KW-0539">Nucleus</keyword>
<dbReference type="Pfam" id="PF05460">
    <property type="entry name" value="ORC6"/>
    <property type="match status" value="1"/>
</dbReference>
<comment type="similarity">
    <text evidence="2">Belongs to the ORC6 family.</text>
</comment>
<reference evidence="8" key="1">
    <citation type="journal article" date="2023" name="Insect Mol. Biol.">
        <title>Genome sequencing provides insights into the evolution of gene families encoding plant cell wall-degrading enzymes in longhorned beetles.</title>
        <authorList>
            <person name="Shin N.R."/>
            <person name="Okamura Y."/>
            <person name="Kirsch R."/>
            <person name="Pauchet Y."/>
        </authorList>
    </citation>
    <scope>NUCLEOTIDE SEQUENCE</scope>
    <source>
        <strain evidence="8">MMC_N1</strain>
    </source>
</reference>
<keyword evidence="3" id="KW-0235">DNA replication</keyword>
<feature type="domain" description="ORC6 second cyclin-like" evidence="7">
    <location>
        <begin position="144"/>
        <end position="193"/>
    </location>
</feature>